<gene>
    <name evidence="1" type="ORF">BEWA_054660</name>
</gene>
<dbReference type="RefSeq" id="XP_004832862.1">
    <property type="nucleotide sequence ID" value="XM_004832805.1"/>
</dbReference>
<dbReference type="AlphaFoldDB" id="L1LDT7"/>
<dbReference type="InterPro" id="IPR036561">
    <property type="entry name" value="MAM33_sf"/>
</dbReference>
<dbReference type="GO" id="GO:0005759">
    <property type="term" value="C:mitochondrial matrix"/>
    <property type="evidence" value="ECO:0007669"/>
    <property type="project" value="InterPro"/>
</dbReference>
<dbReference type="InterPro" id="IPR003428">
    <property type="entry name" value="MAM33"/>
</dbReference>
<dbReference type="Proteomes" id="UP000031512">
    <property type="component" value="Unassembled WGS sequence"/>
</dbReference>
<reference evidence="1 2" key="1">
    <citation type="journal article" date="2012" name="BMC Genomics">
        <title>Comparative genomic analysis and phylogenetic position of Theileria equi.</title>
        <authorList>
            <person name="Kappmeyer L.S."/>
            <person name="Thiagarajan M."/>
            <person name="Herndon D.R."/>
            <person name="Ramsay J.D."/>
            <person name="Caler E."/>
            <person name="Djikeng A."/>
            <person name="Gillespie J.J."/>
            <person name="Lau A.O."/>
            <person name="Roalson E.H."/>
            <person name="Silva J.C."/>
            <person name="Silva M.G."/>
            <person name="Suarez C.E."/>
            <person name="Ueti M.W."/>
            <person name="Nene V.M."/>
            <person name="Mealey R.H."/>
            <person name="Knowles D.P."/>
            <person name="Brayton K.A."/>
        </authorList>
    </citation>
    <scope>NUCLEOTIDE SEQUENCE [LARGE SCALE GENOMIC DNA]</scope>
    <source>
        <strain evidence="1 2">WA</strain>
    </source>
</reference>
<dbReference type="OrthoDB" id="278212at2759"/>
<dbReference type="STRING" id="1537102.L1LDT7"/>
<dbReference type="EMBL" id="ACOU01000003">
    <property type="protein sequence ID" value="EKX73410.1"/>
    <property type="molecule type" value="Genomic_DNA"/>
</dbReference>
<evidence type="ECO:0000313" key="1">
    <source>
        <dbReference type="EMBL" id="EKX73410.1"/>
    </source>
</evidence>
<proteinExistence type="predicted"/>
<dbReference type="Gene3D" id="3.10.280.10">
    <property type="entry name" value="Mitochondrial glycoprotein"/>
    <property type="match status" value="1"/>
</dbReference>
<dbReference type="PANTHER" id="PTHR10826:SF1">
    <property type="entry name" value="COMPLEMENT COMPONENT 1 Q SUBCOMPONENT-BINDING PROTEIN, MITOCHONDRIAL"/>
    <property type="match status" value="1"/>
</dbReference>
<dbReference type="eggNOG" id="KOG2536">
    <property type="taxonomic scope" value="Eukaryota"/>
</dbReference>
<dbReference type="GeneID" id="15803017"/>
<dbReference type="VEuPathDB" id="PiroplasmaDB:BEWA_054660"/>
<accession>L1LDT7</accession>
<dbReference type="SUPFAM" id="SSF54529">
    <property type="entry name" value="Mitochondrial glycoprotein MAM33-like"/>
    <property type="match status" value="1"/>
</dbReference>
<dbReference type="KEGG" id="beq:BEWA_054660"/>
<evidence type="ECO:0008006" key="3">
    <source>
        <dbReference type="Google" id="ProtNLM"/>
    </source>
</evidence>
<protein>
    <recommendedName>
        <fullName evidence="3">Mitochondrial glycoprotein domain-containing protein</fullName>
    </recommendedName>
</protein>
<name>L1LDT7_THEEQ</name>
<dbReference type="PANTHER" id="PTHR10826">
    <property type="entry name" value="COMPLEMENT COMPONENT 1"/>
    <property type="match status" value="1"/>
</dbReference>
<sequence>MLNCRQKVFRCLAQAIPARKISTRSAIFNKMALCNGNNFVRNATRCFSAESSKLLQVIQGEIHHEKSNYEAPSTVKAFLDKKEWTFAEKDGDVNMTLKKTVGDFDVTVDFQLVSPFETEGEGDAQAEMTDFSVTVEKKNGHGVTFFCSTLQNDEKFRYIICNVRMFADAEAKNSVSSYNGPEFEDLDDTLQASLDEWLSSLGIDSELCDFIDACSIDKEQREYMVWLKGIESFLA</sequence>
<comment type="caution">
    <text evidence="1">The sequence shown here is derived from an EMBL/GenBank/DDBJ whole genome shotgun (WGS) entry which is preliminary data.</text>
</comment>
<keyword evidence="2" id="KW-1185">Reference proteome</keyword>
<dbReference type="Pfam" id="PF02330">
    <property type="entry name" value="MAM33"/>
    <property type="match status" value="1"/>
</dbReference>
<evidence type="ECO:0000313" key="2">
    <source>
        <dbReference type="Proteomes" id="UP000031512"/>
    </source>
</evidence>
<organism evidence="1 2">
    <name type="scientific">Theileria equi strain WA</name>
    <dbReference type="NCBI Taxonomy" id="1537102"/>
    <lineage>
        <taxon>Eukaryota</taxon>
        <taxon>Sar</taxon>
        <taxon>Alveolata</taxon>
        <taxon>Apicomplexa</taxon>
        <taxon>Aconoidasida</taxon>
        <taxon>Piroplasmida</taxon>
        <taxon>Theileriidae</taxon>
        <taxon>Theileria</taxon>
    </lineage>
</organism>